<dbReference type="Pfam" id="PF13519">
    <property type="entry name" value="VWA_2"/>
    <property type="match status" value="1"/>
</dbReference>
<evidence type="ECO:0000256" key="5">
    <source>
        <dbReference type="SAM" id="Phobius"/>
    </source>
</evidence>
<proteinExistence type="predicted"/>
<keyword evidence="3 5" id="KW-1133">Transmembrane helix</keyword>
<keyword evidence="2 5" id="KW-0812">Transmembrane</keyword>
<dbReference type="Proteomes" id="UP001277761">
    <property type="component" value="Unassembled WGS sequence"/>
</dbReference>
<dbReference type="Pfam" id="PF07584">
    <property type="entry name" value="BatA"/>
    <property type="match status" value="1"/>
</dbReference>
<evidence type="ECO:0000259" key="6">
    <source>
        <dbReference type="PROSITE" id="PS50234"/>
    </source>
</evidence>
<keyword evidence="4 5" id="KW-0472">Membrane</keyword>
<sequence>MPLAFGFGQPLLLLLLLLLPIAAWGYWQAERRRGSRLASAAVLPSVVPRPSGWRRHVGPAAYGLAIAALLVALARPEHQTRVPVEQASVLLVTDRSGSMRARDVSPTRMDAAKAAATQFLDEVPDQIRVGAIAFNHRVRLVSPLTTDRERVARAIDRLTGRGSTAEGDALAVAVRTLRQQSLAFGSQVPSAIILLSDGESVKGRDPAAVARAAGRYEIPIHAIALGTDDGVLESRASDGSVKRERVPPDRRTLREIADRSGGTYSDAPSAAALRQVYEELGSAVATEEQDEELAVFPVGIALLLVLGGAGASLLLLGRVL</sequence>
<name>A0ABU4VKU9_9ACTN</name>
<dbReference type="InterPro" id="IPR050768">
    <property type="entry name" value="UPF0353/GerABKA_families"/>
</dbReference>
<evidence type="ECO:0000256" key="4">
    <source>
        <dbReference type="ARBA" id="ARBA00023136"/>
    </source>
</evidence>
<dbReference type="PANTHER" id="PTHR22550">
    <property type="entry name" value="SPORE GERMINATION PROTEIN"/>
    <property type="match status" value="1"/>
</dbReference>
<dbReference type="InterPro" id="IPR002035">
    <property type="entry name" value="VWF_A"/>
</dbReference>
<dbReference type="PANTHER" id="PTHR22550:SF5">
    <property type="entry name" value="LEUCINE ZIPPER PROTEIN 4"/>
    <property type="match status" value="1"/>
</dbReference>
<dbReference type="RefSeq" id="WP_319954463.1">
    <property type="nucleotide sequence ID" value="NZ_JAXAVX010000005.1"/>
</dbReference>
<dbReference type="PROSITE" id="PS50234">
    <property type="entry name" value="VWFA"/>
    <property type="match status" value="1"/>
</dbReference>
<accession>A0ABU4VKU9</accession>
<evidence type="ECO:0000256" key="3">
    <source>
        <dbReference type="ARBA" id="ARBA00022989"/>
    </source>
</evidence>
<dbReference type="EMBL" id="JAXAVX010000005">
    <property type="protein sequence ID" value="MDX8152309.1"/>
    <property type="molecule type" value="Genomic_DNA"/>
</dbReference>
<dbReference type="InterPro" id="IPR024163">
    <property type="entry name" value="Aerotolerance_reg_N"/>
</dbReference>
<comment type="caution">
    <text evidence="7">The sequence shown here is derived from an EMBL/GenBank/DDBJ whole genome shotgun (WGS) entry which is preliminary data.</text>
</comment>
<organism evidence="7 8">
    <name type="scientific">Patulibacter brassicae</name>
    <dbReference type="NCBI Taxonomy" id="1705717"/>
    <lineage>
        <taxon>Bacteria</taxon>
        <taxon>Bacillati</taxon>
        <taxon>Actinomycetota</taxon>
        <taxon>Thermoleophilia</taxon>
        <taxon>Solirubrobacterales</taxon>
        <taxon>Patulibacteraceae</taxon>
        <taxon>Patulibacter</taxon>
    </lineage>
</organism>
<protein>
    <submittedName>
        <fullName evidence="7">VWA domain-containing protein</fullName>
    </submittedName>
</protein>
<feature type="transmembrane region" description="Helical" evidence="5">
    <location>
        <begin position="294"/>
        <end position="316"/>
    </location>
</feature>
<dbReference type="SUPFAM" id="SSF53300">
    <property type="entry name" value="vWA-like"/>
    <property type="match status" value="1"/>
</dbReference>
<feature type="domain" description="VWFA" evidence="6">
    <location>
        <begin position="88"/>
        <end position="280"/>
    </location>
</feature>
<dbReference type="InterPro" id="IPR036465">
    <property type="entry name" value="vWFA_dom_sf"/>
</dbReference>
<evidence type="ECO:0000313" key="8">
    <source>
        <dbReference type="Proteomes" id="UP001277761"/>
    </source>
</evidence>
<keyword evidence="1" id="KW-1003">Cell membrane</keyword>
<keyword evidence="8" id="KW-1185">Reference proteome</keyword>
<gene>
    <name evidence="7" type="ORF">SK069_11930</name>
</gene>
<dbReference type="SMART" id="SM00327">
    <property type="entry name" value="VWA"/>
    <property type="match status" value="1"/>
</dbReference>
<dbReference type="Gene3D" id="3.40.50.410">
    <property type="entry name" value="von Willebrand factor, type A domain"/>
    <property type="match status" value="1"/>
</dbReference>
<evidence type="ECO:0000256" key="2">
    <source>
        <dbReference type="ARBA" id="ARBA00022692"/>
    </source>
</evidence>
<reference evidence="7 8" key="1">
    <citation type="submission" date="2023-11" db="EMBL/GenBank/DDBJ databases">
        <authorList>
            <person name="Xu M."/>
            <person name="Jiang T."/>
        </authorList>
    </citation>
    <scope>NUCLEOTIDE SEQUENCE [LARGE SCALE GENOMIC DNA]</scope>
    <source>
        <strain evidence="7 8">SD</strain>
    </source>
</reference>
<evidence type="ECO:0000313" key="7">
    <source>
        <dbReference type="EMBL" id="MDX8152309.1"/>
    </source>
</evidence>
<evidence type="ECO:0000256" key="1">
    <source>
        <dbReference type="ARBA" id="ARBA00022475"/>
    </source>
</evidence>